<evidence type="ECO:0000256" key="1">
    <source>
        <dbReference type="ARBA" id="ARBA00022729"/>
    </source>
</evidence>
<dbReference type="InterPro" id="IPR029051">
    <property type="entry name" value="DUF4352"/>
</dbReference>
<dbReference type="Pfam" id="PF11611">
    <property type="entry name" value="DUF4352"/>
    <property type="match status" value="1"/>
</dbReference>
<evidence type="ECO:0000259" key="2">
    <source>
        <dbReference type="Pfam" id="PF11611"/>
    </source>
</evidence>
<evidence type="ECO:0000313" key="6">
    <source>
        <dbReference type="EMBL" id="SJT25700.1"/>
    </source>
</evidence>
<sequence length="175" mass="19271">MREGKRRRGCLFWFIIIIIFSGVVGAIAGNSTNNGSTEKQKEDLTKYIGEEGNIGDLKLTVNSISKASEIPVASGYLAYTPDSGKYGIINLTIKNQTKESQSFMLNSFTLIGPDNSKYVPSLLIDVGNKYITMDTVNPNLDVTGNIAFEIPKDLLVSDCKLKYSGSEQEFILKEK</sequence>
<evidence type="ECO:0000313" key="7">
    <source>
        <dbReference type="Proteomes" id="UP000189137"/>
    </source>
</evidence>
<dbReference type="RefSeq" id="WP_015984849.1">
    <property type="nucleotide sequence ID" value="NZ_BIOU01000067.1"/>
</dbReference>
<feature type="domain" description="DUF4352" evidence="2">
    <location>
        <begin position="48"/>
        <end position="163"/>
    </location>
</feature>
<dbReference type="SMR" id="A0A069A9I0"/>
<dbReference type="EMBL" id="LK932498">
    <property type="protein sequence ID" value="CDS84811.1"/>
    <property type="molecule type" value="Genomic_DNA"/>
</dbReference>
<organism evidence="3">
    <name type="scientific">Clostridioides difficile</name>
    <name type="common">Peptoclostridium difficile</name>
    <dbReference type="NCBI Taxonomy" id="1496"/>
    <lineage>
        <taxon>Bacteria</taxon>
        <taxon>Bacillati</taxon>
        <taxon>Bacillota</taxon>
        <taxon>Clostridia</taxon>
        <taxon>Peptostreptococcales</taxon>
        <taxon>Peptostreptococcaceae</taxon>
        <taxon>Clostridioides</taxon>
    </lineage>
</organism>
<reference evidence="6 7" key="2">
    <citation type="submission" date="2017-02" db="EMBL/GenBank/DDBJ databases">
        <authorList>
            <consortium name="Pathogen Informatics"/>
        </authorList>
    </citation>
    <scope>NUCLEOTIDE SEQUENCE [LARGE SCALE GENOMIC DNA]</scope>
    <source>
        <strain evidence="6 7">VRECD0157</strain>
    </source>
</reference>
<gene>
    <name evidence="5" type="ORF">BN1095_890014</name>
    <name evidence="3" type="ORF">BN1096_460012</name>
    <name evidence="4" type="ORF">BN1097_460012</name>
    <name evidence="6" type="ORF">SAMEA3375112_04100</name>
</gene>
<dbReference type="InterPro" id="IPR029050">
    <property type="entry name" value="Immunoprotect_excell_Ig-like"/>
</dbReference>
<dbReference type="AlphaFoldDB" id="A0A069A9I0"/>
<dbReference type="EMBL" id="LK933533">
    <property type="protein sequence ID" value="CDT81572.1"/>
    <property type="molecule type" value="Genomic_DNA"/>
</dbReference>
<dbReference type="EMBL" id="LK932383">
    <property type="protein sequence ID" value="CDS85327.1"/>
    <property type="molecule type" value="Genomic_DNA"/>
</dbReference>
<proteinExistence type="predicted"/>
<dbReference type="Gene3D" id="2.60.40.1240">
    <property type="match status" value="1"/>
</dbReference>
<accession>A0A069A9I0</accession>
<name>A0A069A9I0_CLODI</name>
<evidence type="ECO:0000313" key="5">
    <source>
        <dbReference type="EMBL" id="CDT81572.1"/>
    </source>
</evidence>
<evidence type="ECO:0000313" key="4">
    <source>
        <dbReference type="EMBL" id="CDS85327.1"/>
    </source>
</evidence>
<protein>
    <submittedName>
        <fullName evidence="6">Telomeric repeat-binding factor 2</fullName>
    </submittedName>
</protein>
<evidence type="ECO:0000313" key="3">
    <source>
        <dbReference type="EMBL" id="CDS84811.1"/>
    </source>
</evidence>
<dbReference type="Proteomes" id="UP000189137">
    <property type="component" value="Unassembled WGS sequence"/>
</dbReference>
<reference evidence="3" key="1">
    <citation type="submission" date="2014-07" db="EMBL/GenBank/DDBJ databases">
        <authorList>
            <person name="Monot Marc"/>
        </authorList>
    </citation>
    <scope>NUCLEOTIDE SEQUENCE</scope>
    <source>
        <strain evidence="5">7032989</strain>
        <strain evidence="4">7032994</strain>
    </source>
</reference>
<keyword evidence="1" id="KW-0732">Signal</keyword>
<dbReference type="EMBL" id="FUPS01000021">
    <property type="protein sequence ID" value="SJT25700.1"/>
    <property type="molecule type" value="Genomic_DNA"/>
</dbReference>